<feature type="region of interest" description="Disordered" evidence="1">
    <location>
        <begin position="2053"/>
        <end position="2110"/>
    </location>
</feature>
<reference evidence="4" key="2">
    <citation type="submission" date="2025-09" db="UniProtKB">
        <authorList>
            <consortium name="Ensembl"/>
        </authorList>
    </citation>
    <scope>IDENTIFICATION</scope>
</reference>
<feature type="compositionally biased region" description="Low complexity" evidence="1">
    <location>
        <begin position="2690"/>
        <end position="2703"/>
    </location>
</feature>
<feature type="region of interest" description="Disordered" evidence="1">
    <location>
        <begin position="1707"/>
        <end position="1766"/>
    </location>
</feature>
<evidence type="ECO:0000259" key="3">
    <source>
        <dbReference type="Pfam" id="PF25281"/>
    </source>
</evidence>
<feature type="region of interest" description="Disordered" evidence="1">
    <location>
        <begin position="1603"/>
        <end position="1650"/>
    </location>
</feature>
<feature type="compositionally biased region" description="Polar residues" evidence="1">
    <location>
        <begin position="1202"/>
        <end position="1212"/>
    </location>
</feature>
<feature type="compositionally biased region" description="Basic and acidic residues" evidence="1">
    <location>
        <begin position="1357"/>
        <end position="1378"/>
    </location>
</feature>
<accession>A0A673KNQ9</accession>
<dbReference type="GO" id="GO:0043025">
    <property type="term" value="C:neuronal cell body"/>
    <property type="evidence" value="ECO:0007669"/>
    <property type="project" value="TreeGrafter"/>
</dbReference>
<sequence length="2822" mass="313390">MEMPLGDATIGPQEKREIIQHLGQQRCVGPPFCQTRYYMLIVIGEISTDHQLDSVKEHIKQGILSWDVDLTICDLNKELKLFEARHSAQFSSEVKGQRLLQYKSDVLETVVLVNPSEENIAIEFRTLLCDSAGHKLLVLSGQSTEQSSDIILQSGVFGWKKLSDILSSCRIKDLLNQPSASQQACLTVSCKGEGGWSSLGYVQEQSILKYRLNPEPVLPEMEGVSEFTEYVSETVDVPSPFELLEPPTSGGFLKLSKPCCYIFPGGRGDSALFAVSGFNILIDGGSDRKSCFWKLVRHLDRIDSVLLTHIGADNLAGINGLLQRKIAEQEEEKSRGSNTYGDWMKNLISPELGVVFFNVPDKLKVPESTLKAKRSIEEASLTLQYLHKLGIKPEPLYRVMSNTIEPLTLFHKLGVGKLDMYILNPLKDSKEMQFFMQKWAGNSKAKTGIVLANGKEGEISVPYLTSVTALVVWVPASPTEKIVRVLFPGNAPQNKIFEGLEKLRHLDFLRYPVATKKDMSSGVPPPLIKQTKMKLRTDSKESLKSSPKMSSTTKASKKEANEDIESKSDSVKENKVEKKDKKIKEAVKTPKQLKPKTASPDSRKQEKKKLQREKSPKKHIKEKASKMEKKKDQEKKDTKKEKTDVKKEDVKKELKSKEEKKKEKEKIKPELRKITKPDLKPFTPEVRKTLNKAKVQVKPKTEKNKAAKEQENRPAAKQASVEKKESVRSLVSSPEDLTKDFEALQLEEELSKLTESKVLPNFQSAVDSVVPHIESPDEGITTTDVETESPHEERVPYGVNEIKSHSKTTDRFENEGATTEDDIEDDYTTKLKSATTSDFLEMELEMKPKKSDSEEEEDVIEKAELEEAEELVHEEELKYKSDEARKEKLGKDWETKQSDIKSAKPLGAAEHVSFIQDETIPGYSETEQTISDEEINEETEERMPHLQYDVSSYEISVPDEPGTFDTIHGMKPPTISVASELSSKGFAVDLEPVLSAYATNIIVAPLAEEEHISSATSITEYDKLSSFATSVTEDQSIASVTAPPTEDAGKSSLYLDTVNSIPSFVQTDATQGKEYLHSAGTISPTSSLEEDKCFKSPPSEEYQPIVPETENAVKATVPTNYEDEEDEEEDEDQTPNVDMPLGKIHEGYASAAMLQDTEQASNKFPTSTAPISPQMMYVSTQEKDEKEISLSKDESKLGTFEKSLSFSSNLPCTSETSIISESEERCLSPDDSTVRFASPTQSGPTSSSYSPTEERPQKPLIMDKEEKLDKETFDSQMCLAQEVPADKKCVKIIDDEVDPFGKEFSSTKPALYDSEEDEEEDKEDYYGKGSYNVCGKTKYKEERECNFLDEENSEETSPLKEEKQFENEKESMDKEDKPQNVTYLGHECKSQMLSSGEEDESETEDGTYSSIKVPQGKLDSMSASQGKKDASFSEIDDPKVISKDSDKSVHFSLYSFPECEKGLKGEFERVVRQDTPYVGKSFTYSDVYDSKSNSVDSYSPNLPTEHTFDDTDVTLKKTEKEESLDSSTGKISDLKASDEKETSSTLYSETQSIYGTPQLKDTSEGTFSVKINEVEEKTTVKNPSFSAERDPFSVKFEKSDFSGLAEGGMLSSGEEDESETEDGTYSSIKVPQGKLDSMSASQGKKDASFSEIDDPKVISKDSDKSVHFSLYSFPECEKGLKGEFERVVRQDTPYVGKSFTYSDVYDSKSNSVDSYSPNLPTEHTFDDTDVTLKKTEKEESLDSSTGKISDLKASDEKETSSTLYSETQSIYGTPQLKDTSEGTFSVKINEVEEKTTVKNPSFSAERDPFSVKFEKSDFSGLAEGGASQSGHYATDSLISAHSAKSSMLGQFTFGTKEIVAGDMKMFADGEDEDEEDEEDEDDEDEEYGEHVSDSDTEKGAKDRQEKDAQHPLSSDISTVPTQFQEEKKDTITQHYSFGSDTYGKSLGSSTFESTLIHEGDASPFPTESHITGSSGFERSSSEERDEFVENYEKDVKSYLPLSSKSAEDKFSTHYDGKDLEFNKQKTPDGAEKKTGDPVSLGFSYTTMSATAYSSSSSYSHSSSASASLSTSRQFGDEIETPASTGFEYSSFKDEHSPVMDSPFSSSGGQAKDEYLEVSEKLTPATTTAVSTSSLARFSPLSPFEENKPFPPHAGTCIGDKKEPAYSTSNISDQGPQSQCFYKLERDEDSRLQAEFGATGPYTSMPLTTQKDTMPEDLYGASSTLQFECPEKQYYEDTESSEEEDDYMYETEQDKLQYQRSPLKAQADKKNATFSLGETLIKDIPSGLGATLTDALTSHTSSFPEPTKPDTTNGPAEVTLSAPEAFGGSSKGIGLSKIEMQDQEFDVKKIRSPSEWEMQQQRDIYPGASPPHYRHEDEYEEEEETEPEHPARPLSLSTKDQPFQTSYYADDPSRHDDDSDYPSNVGIHQHSSTASPGYSSCEYKQRRGDTSPSFINPSLCQLSSDEENEEQRSQASDQQQPSGKTRSHKQPRHHSHSHHGEDSELQHFSGAMAAGISAIGEDTPPTSVSEPLHSQSDSDVPPGTEECPSITAEGNNDSDEDADYLPVDKSSGVYGGKHYSSRSPAKNHDPFPSPMMDPAPCPPRPDVCMVDPEALSSLTDKPIKKDSKTKSLRKLGKTKSSSPARKTDARRKRSPTKEPSTHTTSLRKKEMEDDLSRSSHNTGKGLVNGLKNSAGSNSAKCSSSVPPGPPIYVDLAYIPNHCSAKNVDQEFFKRVRSAYYVVSGNDSSSEEPSRSVLDALLEGKAQWGSNLQVTLIPTHDTEVTREWYQQTHEKQQELNIMVLASSSTVVMQDESFPACKIEF</sequence>
<feature type="compositionally biased region" description="Acidic residues" evidence="1">
    <location>
        <begin position="1613"/>
        <end position="1622"/>
    </location>
</feature>
<feature type="compositionally biased region" description="Basic and acidic residues" evidence="1">
    <location>
        <begin position="802"/>
        <end position="814"/>
    </location>
</feature>
<feature type="compositionally biased region" description="Acidic residues" evidence="1">
    <location>
        <begin position="1313"/>
        <end position="1323"/>
    </location>
</feature>
<evidence type="ECO:0000256" key="1">
    <source>
        <dbReference type="SAM" id="MobiDB-lite"/>
    </source>
</evidence>
<feature type="compositionally biased region" description="Basic and acidic residues" evidence="1">
    <location>
        <begin position="1723"/>
        <end position="1740"/>
    </location>
</feature>
<dbReference type="InterPro" id="IPR026074">
    <property type="entry name" value="MAP1"/>
</dbReference>
<dbReference type="Pfam" id="PF25281">
    <property type="entry name" value="MBL_MAP1B"/>
    <property type="match status" value="1"/>
</dbReference>
<feature type="compositionally biased region" description="Acidic residues" evidence="1">
    <location>
        <begin position="1868"/>
        <end position="1887"/>
    </location>
</feature>
<feature type="compositionally biased region" description="Basic residues" evidence="1">
    <location>
        <begin position="605"/>
        <end position="621"/>
    </location>
</feature>
<feature type="region of interest" description="Disordered" evidence="1">
    <location>
        <begin position="845"/>
        <end position="878"/>
    </location>
</feature>
<dbReference type="GO" id="GO:0005874">
    <property type="term" value="C:microtubule"/>
    <property type="evidence" value="ECO:0007669"/>
    <property type="project" value="InterPro"/>
</dbReference>
<feature type="compositionally biased region" description="Basic and acidic residues" evidence="1">
    <location>
        <begin position="2005"/>
        <end position="2035"/>
    </location>
</feature>
<feature type="compositionally biased region" description="Basic and acidic residues" evidence="1">
    <location>
        <begin position="1749"/>
        <end position="1759"/>
    </location>
</feature>
<proteinExistence type="predicted"/>
<feature type="compositionally biased region" description="Low complexity" evidence="1">
    <location>
        <begin position="2053"/>
        <end position="2071"/>
    </location>
</feature>
<feature type="compositionally biased region" description="Polar residues" evidence="1">
    <location>
        <begin position="2165"/>
        <end position="2176"/>
    </location>
</feature>
<feature type="compositionally biased region" description="Acidic residues" evidence="1">
    <location>
        <begin position="2235"/>
        <end position="2250"/>
    </location>
</feature>
<feature type="compositionally biased region" description="Basic and acidic residues" evidence="1">
    <location>
        <begin position="1532"/>
        <end position="1542"/>
    </location>
</feature>
<dbReference type="Ensembl" id="ENSSRHT00000066370.1">
    <property type="protein sequence ID" value="ENSSRHP00000064584.1"/>
    <property type="gene ID" value="ENSSRHG00000032179.1"/>
</dbReference>
<evidence type="ECO:0000259" key="2">
    <source>
        <dbReference type="Pfam" id="PF23415"/>
    </source>
</evidence>
<feature type="domain" description="Microtubule-associated protein 1A/B/S-like MBL-like" evidence="3">
    <location>
        <begin position="238"/>
        <end position="520"/>
    </location>
</feature>
<reference evidence="4" key="1">
    <citation type="submission" date="2025-08" db="UniProtKB">
        <authorList>
            <consortium name="Ensembl"/>
        </authorList>
    </citation>
    <scope>IDENTIFICATION</scope>
</reference>
<feature type="region of interest" description="Disordered" evidence="1">
    <location>
        <begin position="1487"/>
        <end position="1562"/>
    </location>
</feature>
<feature type="compositionally biased region" description="Basic and acidic residues" evidence="1">
    <location>
        <begin position="2666"/>
        <end position="2676"/>
    </location>
</feature>
<dbReference type="GO" id="GO:0007409">
    <property type="term" value="P:axonogenesis"/>
    <property type="evidence" value="ECO:0007669"/>
    <property type="project" value="TreeGrafter"/>
</dbReference>
<feature type="region of interest" description="Disordered" evidence="1">
    <location>
        <begin position="1300"/>
        <end position="1327"/>
    </location>
</feature>
<feature type="compositionally biased region" description="Polar residues" evidence="1">
    <location>
        <begin position="1911"/>
        <end position="1923"/>
    </location>
</feature>
<feature type="compositionally biased region" description="Polar residues" evidence="1">
    <location>
        <begin position="1490"/>
        <end position="1504"/>
    </location>
</feature>
<feature type="compositionally biased region" description="Polar residues" evidence="1">
    <location>
        <begin position="2428"/>
        <end position="2437"/>
    </location>
</feature>
<feature type="compositionally biased region" description="Polar residues" evidence="1">
    <location>
        <begin position="2394"/>
        <end position="2405"/>
    </location>
</feature>
<dbReference type="GO" id="GO:0003779">
    <property type="term" value="F:actin binding"/>
    <property type="evidence" value="ECO:0007669"/>
    <property type="project" value="TreeGrafter"/>
</dbReference>
<protein>
    <submittedName>
        <fullName evidence="4">Microtubule-associated protein 1A-like</fullName>
    </submittedName>
</protein>
<feature type="compositionally biased region" description="Basic and acidic residues" evidence="1">
    <location>
        <begin position="1181"/>
        <end position="1196"/>
    </location>
</feature>
<feature type="compositionally biased region" description="Polar residues" evidence="1">
    <location>
        <begin position="2523"/>
        <end position="2537"/>
    </location>
</feature>
<feature type="compositionally biased region" description="Low complexity" evidence="1">
    <location>
        <begin position="2508"/>
        <end position="2519"/>
    </location>
</feature>
<feature type="region of interest" description="Disordered" evidence="1">
    <location>
        <begin position="1080"/>
        <end position="1259"/>
    </location>
</feature>
<feature type="compositionally biased region" description="Polar residues" evidence="1">
    <location>
        <begin position="1156"/>
        <end position="1171"/>
    </location>
</feature>
<feature type="compositionally biased region" description="Acidic residues" evidence="1">
    <location>
        <begin position="1121"/>
        <end position="1133"/>
    </location>
</feature>
<dbReference type="GO" id="GO:0005875">
    <property type="term" value="C:microtubule associated complex"/>
    <property type="evidence" value="ECO:0007669"/>
    <property type="project" value="TreeGrafter"/>
</dbReference>
<feature type="compositionally biased region" description="Polar residues" evidence="1">
    <location>
        <begin position="1707"/>
        <end position="1721"/>
    </location>
</feature>
<organism evidence="4 5">
    <name type="scientific">Sinocyclocheilus rhinocerous</name>
    <dbReference type="NCBI Taxonomy" id="307959"/>
    <lineage>
        <taxon>Eukaryota</taxon>
        <taxon>Metazoa</taxon>
        <taxon>Chordata</taxon>
        <taxon>Craniata</taxon>
        <taxon>Vertebrata</taxon>
        <taxon>Euteleostomi</taxon>
        <taxon>Actinopterygii</taxon>
        <taxon>Neopterygii</taxon>
        <taxon>Teleostei</taxon>
        <taxon>Ostariophysi</taxon>
        <taxon>Cypriniformes</taxon>
        <taxon>Cyprinidae</taxon>
        <taxon>Cyprininae</taxon>
        <taxon>Sinocyclocheilus</taxon>
    </lineage>
</organism>
<feature type="compositionally biased region" description="Basic and acidic residues" evidence="1">
    <location>
        <begin position="699"/>
        <end position="727"/>
    </location>
</feature>
<feature type="compositionally biased region" description="Basic and acidic residues" evidence="1">
    <location>
        <begin position="622"/>
        <end position="679"/>
    </location>
</feature>
<feature type="compositionally biased region" description="Basic and acidic residues" evidence="1">
    <location>
        <begin position="1888"/>
        <end position="1909"/>
    </location>
</feature>
<evidence type="ECO:0000313" key="4">
    <source>
        <dbReference type="Ensembl" id="ENSSRHP00000064584.1"/>
    </source>
</evidence>
<dbReference type="GO" id="GO:0008017">
    <property type="term" value="F:microtubule binding"/>
    <property type="evidence" value="ECO:0007669"/>
    <property type="project" value="InterPro"/>
</dbReference>
<feature type="compositionally biased region" description="Polar residues" evidence="1">
    <location>
        <begin position="544"/>
        <end position="554"/>
    </location>
</feature>
<feature type="region of interest" description="Disordered" evidence="1">
    <location>
        <begin position="1862"/>
        <end position="1988"/>
    </location>
</feature>
<feature type="compositionally biased region" description="Pro residues" evidence="1">
    <location>
        <begin position="2590"/>
        <end position="2604"/>
    </location>
</feature>
<feature type="compositionally biased region" description="Basic and acidic residues" evidence="1">
    <location>
        <begin position="860"/>
        <end position="878"/>
    </location>
</feature>
<feature type="region of interest" description="Disordered" evidence="1">
    <location>
        <begin position="2294"/>
        <end position="2704"/>
    </location>
</feature>
<dbReference type="PANTHER" id="PTHR13843">
    <property type="entry name" value="MICROTUBULE-ASSOCIATED PROTEIN"/>
    <property type="match status" value="1"/>
</dbReference>
<evidence type="ECO:0000313" key="5">
    <source>
        <dbReference type="Proteomes" id="UP000472270"/>
    </source>
</evidence>
<dbReference type="PANTHER" id="PTHR13843:SF6">
    <property type="entry name" value="MICROTUBULE-ASSOCIATED PROTEIN 1A"/>
    <property type="match status" value="1"/>
</dbReference>
<feature type="region of interest" description="Disordered" evidence="1">
    <location>
        <begin position="517"/>
        <end position="737"/>
    </location>
</feature>
<gene>
    <name evidence="4" type="primary">LOC107757801</name>
</gene>
<dbReference type="GO" id="GO:0000226">
    <property type="term" value="P:microtubule cytoskeleton organization"/>
    <property type="evidence" value="ECO:0007669"/>
    <property type="project" value="InterPro"/>
</dbReference>
<dbReference type="Pfam" id="PF23415">
    <property type="entry name" value="MAPB1_N"/>
    <property type="match status" value="1"/>
</dbReference>
<feature type="region of interest" description="Disordered" evidence="1">
    <location>
        <begin position="2005"/>
        <end position="2039"/>
    </location>
</feature>
<feature type="compositionally biased region" description="Polar residues" evidence="1">
    <location>
        <begin position="2294"/>
        <end position="2313"/>
    </location>
</feature>
<feature type="compositionally biased region" description="Polar residues" evidence="1">
    <location>
        <begin position="1543"/>
        <end position="1555"/>
    </location>
</feature>
<feature type="region of interest" description="Disordered" evidence="1">
    <location>
        <begin position="2142"/>
        <end position="2176"/>
    </location>
</feature>
<feature type="compositionally biased region" description="Acidic residues" evidence="1">
    <location>
        <begin position="1396"/>
        <end position="1405"/>
    </location>
</feature>
<dbReference type="InterPro" id="IPR057480">
    <property type="entry name" value="MAP1A/B/S-like_MBL"/>
</dbReference>
<feature type="compositionally biased region" description="Basic and acidic residues" evidence="1">
    <location>
        <begin position="1506"/>
        <end position="1523"/>
    </location>
</feature>
<dbReference type="SUPFAM" id="SSF56281">
    <property type="entry name" value="Metallo-hydrolase/oxidoreductase"/>
    <property type="match status" value="1"/>
</dbReference>
<dbReference type="GO" id="GO:0045202">
    <property type="term" value="C:synapse"/>
    <property type="evidence" value="ECO:0007669"/>
    <property type="project" value="TreeGrafter"/>
</dbReference>
<feature type="compositionally biased region" description="Polar residues" evidence="1">
    <location>
        <begin position="2449"/>
        <end position="2462"/>
    </location>
</feature>
<feature type="region of interest" description="Disordered" evidence="1">
    <location>
        <begin position="2222"/>
        <end position="2253"/>
    </location>
</feature>
<dbReference type="Proteomes" id="UP000472270">
    <property type="component" value="Unassembled WGS sequence"/>
</dbReference>
<feature type="compositionally biased region" description="Basic residues" evidence="1">
    <location>
        <begin position="2484"/>
        <end position="2496"/>
    </location>
</feature>
<keyword evidence="5" id="KW-1185">Reference proteome</keyword>
<dbReference type="GO" id="GO:0005829">
    <property type="term" value="C:cytosol"/>
    <property type="evidence" value="ECO:0007669"/>
    <property type="project" value="TreeGrafter"/>
</dbReference>
<feature type="region of interest" description="Disordered" evidence="1">
    <location>
        <begin position="769"/>
        <end position="828"/>
    </location>
</feature>
<feature type="compositionally biased region" description="Polar residues" evidence="1">
    <location>
        <begin position="1238"/>
        <end position="1251"/>
    </location>
</feature>
<feature type="region of interest" description="Disordered" evidence="1">
    <location>
        <begin position="1348"/>
        <end position="1434"/>
    </location>
</feature>
<dbReference type="GO" id="GO:0031114">
    <property type="term" value="P:regulation of microtubule depolymerization"/>
    <property type="evidence" value="ECO:0007669"/>
    <property type="project" value="TreeGrafter"/>
</dbReference>
<dbReference type="GO" id="GO:0030425">
    <property type="term" value="C:dendrite"/>
    <property type="evidence" value="ECO:0007669"/>
    <property type="project" value="TreeGrafter"/>
</dbReference>
<feature type="compositionally biased region" description="Polar residues" evidence="1">
    <location>
        <begin position="2472"/>
        <end position="2483"/>
    </location>
</feature>
<dbReference type="InterPro" id="IPR036866">
    <property type="entry name" value="RibonucZ/Hydroxyglut_hydro"/>
</dbReference>
<dbReference type="InterPro" id="IPR056617">
    <property type="entry name" value="MAP1B/S_N"/>
</dbReference>
<feature type="compositionally biased region" description="Basic and acidic residues" evidence="1">
    <location>
        <begin position="556"/>
        <end position="588"/>
    </location>
</feature>
<feature type="domain" description="Microtubule-associated protein 1B/S N-terminal" evidence="2">
    <location>
        <begin position="39"/>
        <end position="233"/>
    </location>
</feature>
<dbReference type="GO" id="GO:0016358">
    <property type="term" value="P:dendrite development"/>
    <property type="evidence" value="ECO:0007669"/>
    <property type="project" value="TreeGrafter"/>
</dbReference>
<feature type="compositionally biased region" description="Basic and acidic residues" evidence="1">
    <location>
        <begin position="2344"/>
        <end position="2353"/>
    </location>
</feature>
<name>A0A673KNQ9_9TELE</name>